<dbReference type="Proteomes" id="UP001527925">
    <property type="component" value="Unassembled WGS sequence"/>
</dbReference>
<protein>
    <recommendedName>
        <fullName evidence="6">Indoleamine 2,3-dioxygenase</fullName>
    </recommendedName>
</protein>
<keyword evidence="3" id="KW-0408">Iron</keyword>
<evidence type="ECO:0000256" key="3">
    <source>
        <dbReference type="ARBA" id="ARBA00023004"/>
    </source>
</evidence>
<name>A0ABR4NGS5_9FUNG</name>
<dbReference type="Pfam" id="PF01231">
    <property type="entry name" value="IDO"/>
    <property type="match status" value="1"/>
</dbReference>
<comment type="similarity">
    <text evidence="1">Belongs to the indoleamine 2,3-dioxygenase family.</text>
</comment>
<dbReference type="InterPro" id="IPR037217">
    <property type="entry name" value="Trp/Indoleamine_2_3_dOase-like"/>
</dbReference>
<keyword evidence="2" id="KW-0479">Metal-binding</keyword>
<organism evidence="4 5">
    <name type="scientific">Polyrhizophydium stewartii</name>
    <dbReference type="NCBI Taxonomy" id="2732419"/>
    <lineage>
        <taxon>Eukaryota</taxon>
        <taxon>Fungi</taxon>
        <taxon>Fungi incertae sedis</taxon>
        <taxon>Chytridiomycota</taxon>
        <taxon>Chytridiomycota incertae sedis</taxon>
        <taxon>Chytridiomycetes</taxon>
        <taxon>Rhizophydiales</taxon>
        <taxon>Rhizophydiales incertae sedis</taxon>
        <taxon>Polyrhizophydium</taxon>
    </lineage>
</organism>
<gene>
    <name evidence="4" type="ORF">HK105_201572</name>
</gene>
<dbReference type="Gene3D" id="1.20.58.480">
    <property type="match status" value="1"/>
</dbReference>
<dbReference type="EMBL" id="JADGIZ020000005">
    <property type="protein sequence ID" value="KAL2918738.1"/>
    <property type="molecule type" value="Genomic_DNA"/>
</dbReference>
<accession>A0ABR4NGS5</accession>
<proteinExistence type="inferred from homology"/>
<evidence type="ECO:0000313" key="5">
    <source>
        <dbReference type="Proteomes" id="UP001527925"/>
    </source>
</evidence>
<comment type="caution">
    <text evidence="4">The sequence shown here is derived from an EMBL/GenBank/DDBJ whole genome shotgun (WGS) entry which is preliminary data.</text>
</comment>
<evidence type="ECO:0008006" key="6">
    <source>
        <dbReference type="Google" id="ProtNLM"/>
    </source>
</evidence>
<evidence type="ECO:0000313" key="4">
    <source>
        <dbReference type="EMBL" id="KAL2918738.1"/>
    </source>
</evidence>
<dbReference type="SUPFAM" id="SSF140959">
    <property type="entry name" value="Indolic compounds 2,3-dioxygenase-like"/>
    <property type="match status" value="1"/>
</dbReference>
<keyword evidence="5" id="KW-1185">Reference proteome</keyword>
<sequence>MLTRIAASAATAAASRPRARAFASLLARDHYKHPELPQFVVGTENGFLPRQDPLPTLPAEFKELESLLQRMPLTVKSGAKGLLATGDFGAAVNAELPEYNVDGIHDTQLLTALFRDYTFAASAYLLEPCDLFFRDKKDYGLGRSVLPRNIAVPLSKVSAKIGARPFMEYAQSYSLFNFHRVDKNRGLDYDNLELIRQFSGMPSEHGFILVHVAMVAHSGNQVKHILGALEAAERNDRTRFDQELRGLLSAMQSINRVMDTMWAHSAPEDYAKFRTFIMGTKNQPMFPNGVIYEGVSDEPTFYRGESGANDSIIPSADNFLELTAELPENPLTEILRDFRSYRPTNHNEWLAWLEKQARQVNIREFSLANSSSAVLYLALLDQVREFRARHWNFTKEYIIKYSTHPVATGGSPITTWLPNQLDTVLRVMELTSKHIHLDKVSPADQGLAKQLIDRAEAQRRVLTREVAALRQQFNQ</sequence>
<dbReference type="PANTHER" id="PTHR28657:SF3">
    <property type="entry name" value="INDOLEAMINE 2,3-DIOXYGENASE"/>
    <property type="match status" value="1"/>
</dbReference>
<evidence type="ECO:0000256" key="2">
    <source>
        <dbReference type="ARBA" id="ARBA00022723"/>
    </source>
</evidence>
<dbReference type="PANTHER" id="PTHR28657">
    <property type="entry name" value="INDOLEAMINE 2,3-DIOXYGENASE"/>
    <property type="match status" value="1"/>
</dbReference>
<dbReference type="InterPro" id="IPR000898">
    <property type="entry name" value="Indolamine_dOase"/>
</dbReference>
<reference evidence="4 5" key="1">
    <citation type="submission" date="2023-09" db="EMBL/GenBank/DDBJ databases">
        <title>Pangenome analysis of Batrachochytrium dendrobatidis and related Chytrids.</title>
        <authorList>
            <person name="Yacoub M.N."/>
            <person name="Stajich J.E."/>
            <person name="James T.Y."/>
        </authorList>
    </citation>
    <scope>NUCLEOTIDE SEQUENCE [LARGE SCALE GENOMIC DNA]</scope>
    <source>
        <strain evidence="4 5">JEL0888</strain>
    </source>
</reference>
<evidence type="ECO:0000256" key="1">
    <source>
        <dbReference type="ARBA" id="ARBA00007119"/>
    </source>
</evidence>